<dbReference type="GO" id="GO:0045820">
    <property type="term" value="P:negative regulation of glycolytic process"/>
    <property type="evidence" value="ECO:0007669"/>
    <property type="project" value="TreeGrafter"/>
</dbReference>
<dbReference type="PANTHER" id="PTHR46517:SF1">
    <property type="entry name" value="FRUCTOSE-2,6-BISPHOSPHATASE TIGAR"/>
    <property type="match status" value="1"/>
</dbReference>
<evidence type="ECO:0000313" key="4">
    <source>
        <dbReference type="Proteomes" id="UP000053599"/>
    </source>
</evidence>
<accession>A0A0D1ZH90</accession>
<evidence type="ECO:0008006" key="5">
    <source>
        <dbReference type="Google" id="ProtNLM"/>
    </source>
</evidence>
<sequence length="240" mass="26771">MASTSQPSGGHLHFLFVRHGETQDNIERILQGWHDTRLTEKGQREAQVLAEKLRTQHIDAIYHSPLTRIIQTIEPFLSGRHDVQRHADPDLRGQGLGELEGGSYDLVDMSNPRSADGQPGVELFDDYVRRTKRAFARIVGAEAPQTGHKDRTVVIATHGVSITSLLKCLEKTPSCDGFNPKFAVRGPNAYEVRWTDSDDVARMVVSEPAKLPIKDGVLDWSSISGQPFLIEQWGKKEKAI</sequence>
<keyword evidence="1" id="KW-0378">Hydrolase</keyword>
<protein>
    <recommendedName>
        <fullName evidence="5">Phosphoglycerate mutase</fullName>
    </recommendedName>
</protein>
<dbReference type="GO" id="GO:0004331">
    <property type="term" value="F:fructose-2,6-bisphosphate 2-phosphatase activity"/>
    <property type="evidence" value="ECO:0007669"/>
    <property type="project" value="TreeGrafter"/>
</dbReference>
<dbReference type="STRING" id="1016849.A0A0D1ZH90"/>
<evidence type="ECO:0000256" key="1">
    <source>
        <dbReference type="ARBA" id="ARBA00022801"/>
    </source>
</evidence>
<name>A0A0D1ZH90_9EURO</name>
<dbReference type="OrthoDB" id="354304at2759"/>
<dbReference type="SUPFAM" id="SSF53254">
    <property type="entry name" value="Phosphoglycerate mutase-like"/>
    <property type="match status" value="1"/>
</dbReference>
<proteinExistence type="predicted"/>
<organism evidence="3 4">
    <name type="scientific">Exophiala sideris</name>
    <dbReference type="NCBI Taxonomy" id="1016849"/>
    <lineage>
        <taxon>Eukaryota</taxon>
        <taxon>Fungi</taxon>
        <taxon>Dikarya</taxon>
        <taxon>Ascomycota</taxon>
        <taxon>Pezizomycotina</taxon>
        <taxon>Eurotiomycetes</taxon>
        <taxon>Chaetothyriomycetidae</taxon>
        <taxon>Chaetothyriales</taxon>
        <taxon>Herpotrichiellaceae</taxon>
        <taxon>Exophiala</taxon>
    </lineage>
</organism>
<dbReference type="GO" id="GO:0005829">
    <property type="term" value="C:cytosol"/>
    <property type="evidence" value="ECO:0007669"/>
    <property type="project" value="TreeGrafter"/>
</dbReference>
<dbReference type="HOGENOM" id="CLU_1156252_0_0_1"/>
<feature type="binding site" evidence="2">
    <location>
        <begin position="18"/>
        <end position="25"/>
    </location>
    <ligand>
        <name>substrate</name>
    </ligand>
</feature>
<dbReference type="SMART" id="SM00855">
    <property type="entry name" value="PGAM"/>
    <property type="match status" value="1"/>
</dbReference>
<dbReference type="PANTHER" id="PTHR46517">
    <property type="entry name" value="FRUCTOSE-2,6-BISPHOSPHATASE TIGAR"/>
    <property type="match status" value="1"/>
</dbReference>
<dbReference type="Gene3D" id="3.40.50.1240">
    <property type="entry name" value="Phosphoglycerate mutase-like"/>
    <property type="match status" value="1"/>
</dbReference>
<dbReference type="CDD" id="cd07067">
    <property type="entry name" value="HP_PGM_like"/>
    <property type="match status" value="1"/>
</dbReference>
<dbReference type="GO" id="GO:0043456">
    <property type="term" value="P:regulation of pentose-phosphate shunt"/>
    <property type="evidence" value="ECO:0007669"/>
    <property type="project" value="TreeGrafter"/>
</dbReference>
<dbReference type="AlphaFoldDB" id="A0A0D1ZH90"/>
<evidence type="ECO:0000256" key="2">
    <source>
        <dbReference type="PIRSR" id="PIRSR613078-2"/>
    </source>
</evidence>
<reference evidence="3 4" key="1">
    <citation type="submission" date="2015-01" db="EMBL/GenBank/DDBJ databases">
        <title>The Genome Sequence of Exophiala sideris CBS121828.</title>
        <authorList>
            <consortium name="The Broad Institute Genomics Platform"/>
            <person name="Cuomo C."/>
            <person name="de Hoog S."/>
            <person name="Gorbushina A."/>
            <person name="Stielow B."/>
            <person name="Teixiera M."/>
            <person name="Abouelleil A."/>
            <person name="Chapman S.B."/>
            <person name="Priest M."/>
            <person name="Young S.K."/>
            <person name="Wortman J."/>
            <person name="Nusbaum C."/>
            <person name="Birren B."/>
        </authorList>
    </citation>
    <scope>NUCLEOTIDE SEQUENCE [LARGE SCALE GENOMIC DNA]</scope>
    <source>
        <strain evidence="3 4">CBS 121828</strain>
    </source>
</reference>
<dbReference type="InterPro" id="IPR051695">
    <property type="entry name" value="Phosphoglycerate_Mutase"/>
</dbReference>
<dbReference type="EMBL" id="KN846951">
    <property type="protein sequence ID" value="KIV86183.1"/>
    <property type="molecule type" value="Genomic_DNA"/>
</dbReference>
<evidence type="ECO:0000313" key="3">
    <source>
        <dbReference type="EMBL" id="KIV86183.1"/>
    </source>
</evidence>
<gene>
    <name evidence="3" type="ORF">PV11_01813</name>
</gene>
<feature type="binding site" evidence="2">
    <location>
        <position position="68"/>
    </location>
    <ligand>
        <name>substrate</name>
    </ligand>
</feature>
<dbReference type="Proteomes" id="UP000053599">
    <property type="component" value="Unassembled WGS sequence"/>
</dbReference>
<dbReference type="InterPro" id="IPR029033">
    <property type="entry name" value="His_PPase_superfam"/>
</dbReference>
<dbReference type="Pfam" id="PF00300">
    <property type="entry name" value="His_Phos_1"/>
    <property type="match status" value="1"/>
</dbReference>
<dbReference type="InterPro" id="IPR013078">
    <property type="entry name" value="His_Pase_superF_clade-1"/>
</dbReference>